<evidence type="ECO:0000313" key="4">
    <source>
        <dbReference type="Proteomes" id="UP001596392"/>
    </source>
</evidence>
<evidence type="ECO:0000256" key="1">
    <source>
        <dbReference type="SAM" id="SignalP"/>
    </source>
</evidence>
<name>A0ABW2GRA7_9ACTN</name>
<dbReference type="Gene3D" id="2.60.40.10">
    <property type="entry name" value="Immunoglobulins"/>
    <property type="match status" value="1"/>
</dbReference>
<keyword evidence="3" id="KW-0176">Collagen</keyword>
<dbReference type="Proteomes" id="UP001596392">
    <property type="component" value="Unassembled WGS sequence"/>
</dbReference>
<feature type="signal peptide" evidence="1">
    <location>
        <begin position="1"/>
        <end position="34"/>
    </location>
</feature>
<gene>
    <name evidence="3" type="ORF">ACFQO7_05460</name>
</gene>
<keyword evidence="4" id="KW-1185">Reference proteome</keyword>
<comment type="caution">
    <text evidence="3">The sequence shown here is derived from an EMBL/GenBank/DDBJ whole genome shotgun (WGS) entry which is preliminary data.</text>
</comment>
<dbReference type="NCBIfam" id="TIGR04215">
    <property type="entry name" value="choice_anch_A"/>
    <property type="match status" value="1"/>
</dbReference>
<feature type="chain" id="PRO_5046125314" evidence="1">
    <location>
        <begin position="35"/>
        <end position="810"/>
    </location>
</feature>
<evidence type="ECO:0000259" key="2">
    <source>
        <dbReference type="Pfam" id="PF20597"/>
    </source>
</evidence>
<accession>A0ABW2GRA7</accession>
<protein>
    <submittedName>
        <fullName evidence="3">Collagen-binding domain-containing protein</fullName>
    </submittedName>
</protein>
<dbReference type="Pfam" id="PF20597">
    <property type="entry name" value="pAdhesive_15"/>
    <property type="match status" value="1"/>
</dbReference>
<dbReference type="RefSeq" id="WP_376805363.1">
    <property type="nucleotide sequence ID" value="NZ_JBHTAC010000004.1"/>
</dbReference>
<reference evidence="4" key="1">
    <citation type="journal article" date="2019" name="Int. J. Syst. Evol. Microbiol.">
        <title>The Global Catalogue of Microorganisms (GCM) 10K type strain sequencing project: providing services to taxonomists for standard genome sequencing and annotation.</title>
        <authorList>
            <consortium name="The Broad Institute Genomics Platform"/>
            <consortium name="The Broad Institute Genome Sequencing Center for Infectious Disease"/>
            <person name="Wu L."/>
            <person name="Ma J."/>
        </authorList>
    </citation>
    <scope>NUCLEOTIDE SEQUENCE [LARGE SCALE GENOMIC DNA]</scope>
    <source>
        <strain evidence="4">CGMCC 1.9106</strain>
    </source>
</reference>
<dbReference type="EMBL" id="JBHTAC010000004">
    <property type="protein sequence ID" value="MFC7241923.1"/>
    <property type="molecule type" value="Genomic_DNA"/>
</dbReference>
<dbReference type="InterPro" id="IPR013783">
    <property type="entry name" value="Ig-like_fold"/>
</dbReference>
<organism evidence="3 4">
    <name type="scientific">Catellatospora aurea</name>
    <dbReference type="NCBI Taxonomy" id="1337874"/>
    <lineage>
        <taxon>Bacteria</taxon>
        <taxon>Bacillati</taxon>
        <taxon>Actinomycetota</taxon>
        <taxon>Actinomycetes</taxon>
        <taxon>Micromonosporales</taxon>
        <taxon>Micromonosporaceae</taxon>
        <taxon>Catellatospora</taxon>
    </lineage>
</organism>
<feature type="domain" description="Choice-of-anchor A" evidence="2">
    <location>
        <begin position="40"/>
        <end position="348"/>
    </location>
</feature>
<dbReference type="InterPro" id="IPR026588">
    <property type="entry name" value="Choice_anch_A"/>
</dbReference>
<sequence length="810" mass="83289">MQITRMRGIVAATALLSATASAMLVMLPATPARAVSPANPTAAALGFNVFVQGNATLTSNESEGPVALGGNLTLGGDYQVAGNASGSYIAPGDAVRSTLVIGGAVNFTASNPGAILEVQNQTYAKLGNAAGADVRNTTNTGDPTNTVIVAEGAAYNSEPRVQLTTIQPVDSVLRASGINFATAFADFRSSSADLAGCTNNIILRNANNEALPDPLPPNTNAFITLAPNVTNVLNITAANLANVSAFTFVNQPSASQPLLVNVNTGPGDIFNWTVPNQAGIGGTNAPFLLWNFPTATSITLATNGATLEGTLYAPRAALTDLSSSNIEGQVITASLVHGTSAANGGEMHYFPFAATLGCVVNPTPDLTTEASENIALGGQVHDVATLAGGVNPTGTIRFDLYGPDDTTCTGTPVHSATVVVQGDSTYTSDDFTPTQTGTYRWIARYSGDGRNLGVVTACDDEDEWVVVGPAVVTPMLATLASPNIAVGGQIRDTATLTGGQNPTGTITFSLYGPDNALCLGTPVFTDAVPVSGNGVYQSDQYTPTLIGTYRWIASYSGDAGNAAVLGQCNAPNESVNVLRGTVTPTLTTDASDDITLGGQVNDVATLGGGQNPTGNITFDLYGPNDADCTGDPVFTSTVPVTGNGAYPSGQFPPTQPGTYRWIASYSGDGNNAGVTLSCNAPNESVVVRAEGPVTPTLTTVASRDTYVGKEIFDTATLAGGAAPTGSITFELYGPGDKTCSRTPVFTTTVDVDGNGRYRSDAFRPRVPGTYQWVASYSGDDGNEAVRTSCDDEDERVVVKKKKPYGGKPRP</sequence>
<keyword evidence="1" id="KW-0732">Signal</keyword>
<evidence type="ECO:0000313" key="3">
    <source>
        <dbReference type="EMBL" id="MFC7241923.1"/>
    </source>
</evidence>
<proteinExistence type="predicted"/>